<evidence type="ECO:0000256" key="2">
    <source>
        <dbReference type="SAM" id="Phobius"/>
    </source>
</evidence>
<feature type="transmembrane region" description="Helical" evidence="2">
    <location>
        <begin position="94"/>
        <end position="116"/>
    </location>
</feature>
<feature type="region of interest" description="Disordered" evidence="1">
    <location>
        <begin position="1"/>
        <end position="22"/>
    </location>
</feature>
<feature type="transmembrane region" description="Helical" evidence="2">
    <location>
        <begin position="154"/>
        <end position="170"/>
    </location>
</feature>
<evidence type="ECO:0000313" key="4">
    <source>
        <dbReference type="Proteomes" id="UP000887229"/>
    </source>
</evidence>
<keyword evidence="4" id="KW-1185">Reference proteome</keyword>
<comment type="caution">
    <text evidence="3">The sequence shown here is derived from an EMBL/GenBank/DDBJ whole genome shotgun (WGS) entry which is preliminary data.</text>
</comment>
<evidence type="ECO:0008006" key="5">
    <source>
        <dbReference type="Google" id="ProtNLM"/>
    </source>
</evidence>
<dbReference type="AlphaFoldDB" id="A0A9P7ZRE3"/>
<dbReference type="SUPFAM" id="SSF103481">
    <property type="entry name" value="Multidrug resistance efflux transporter EmrE"/>
    <property type="match status" value="1"/>
</dbReference>
<dbReference type="InterPro" id="IPR037185">
    <property type="entry name" value="EmrE-like"/>
</dbReference>
<dbReference type="PANTHER" id="PTHR31965">
    <property type="entry name" value="TRANSMEMBRANE PROTEIN 42"/>
    <property type="match status" value="1"/>
</dbReference>
<accession>A0A9P7ZRE3</accession>
<dbReference type="OrthoDB" id="5854584at2759"/>
<name>A0A9P7ZRE3_9HYPO</name>
<feature type="compositionally biased region" description="Low complexity" evidence="1">
    <location>
        <begin position="11"/>
        <end position="22"/>
    </location>
</feature>
<sequence>MARLRKKPPSQHQTTQTAHTTKAKVMSGTQGLRVGGAGSWSVRTQWIFFAVASGACAAFNGVFAKLTTTSLTTSLSNSIANALGLSDWETVMEYIVRGTFFGLNLIFNGIMWSLFTTALAKGTSTTQVSIMNTSANFMLTAFMGAIIFSEQLPLMWWAGAAFLVVGNVIIGRKDESKEGAGEDDAGYAAVAQSEDIEPRGSSREEEEEARDEDVIDLGDLHDERR</sequence>
<dbReference type="GeneID" id="70297672"/>
<evidence type="ECO:0000256" key="1">
    <source>
        <dbReference type="SAM" id="MobiDB-lite"/>
    </source>
</evidence>
<dbReference type="PANTHER" id="PTHR31965:SF1">
    <property type="entry name" value="TRANSMEMBRANE PROTEIN 42"/>
    <property type="match status" value="1"/>
</dbReference>
<dbReference type="Proteomes" id="UP000887229">
    <property type="component" value="Unassembled WGS sequence"/>
</dbReference>
<keyword evidence="2" id="KW-0472">Membrane</keyword>
<feature type="region of interest" description="Disordered" evidence="1">
    <location>
        <begin position="176"/>
        <end position="225"/>
    </location>
</feature>
<feature type="transmembrane region" description="Helical" evidence="2">
    <location>
        <begin position="46"/>
        <end position="66"/>
    </location>
</feature>
<dbReference type="InterPro" id="IPR039632">
    <property type="entry name" value="TMEM42"/>
</dbReference>
<feature type="compositionally biased region" description="Acidic residues" evidence="1">
    <location>
        <begin position="204"/>
        <end position="216"/>
    </location>
</feature>
<dbReference type="RefSeq" id="XP_046120371.1">
    <property type="nucleotide sequence ID" value="XM_046266769.1"/>
</dbReference>
<proteinExistence type="predicted"/>
<reference evidence="3" key="1">
    <citation type="journal article" date="2021" name="IMA Fungus">
        <title>Genomic characterization of three marine fungi, including Emericellopsis atlantica sp. nov. with signatures of a generalist lifestyle and marine biomass degradation.</title>
        <authorList>
            <person name="Hagestad O.C."/>
            <person name="Hou L."/>
            <person name="Andersen J.H."/>
            <person name="Hansen E.H."/>
            <person name="Altermark B."/>
            <person name="Li C."/>
            <person name="Kuhnert E."/>
            <person name="Cox R.J."/>
            <person name="Crous P.W."/>
            <person name="Spatafora J.W."/>
            <person name="Lail K."/>
            <person name="Amirebrahimi M."/>
            <person name="Lipzen A."/>
            <person name="Pangilinan J."/>
            <person name="Andreopoulos W."/>
            <person name="Hayes R.D."/>
            <person name="Ng V."/>
            <person name="Grigoriev I.V."/>
            <person name="Jackson S.A."/>
            <person name="Sutton T.D.S."/>
            <person name="Dobson A.D.W."/>
            <person name="Rama T."/>
        </authorList>
    </citation>
    <scope>NUCLEOTIDE SEQUENCE</scope>
    <source>
        <strain evidence="3">TS7</strain>
    </source>
</reference>
<keyword evidence="2" id="KW-0812">Transmembrane</keyword>
<dbReference type="EMBL" id="MU251248">
    <property type="protein sequence ID" value="KAG9256447.1"/>
    <property type="molecule type" value="Genomic_DNA"/>
</dbReference>
<organism evidence="3 4">
    <name type="scientific">Emericellopsis atlantica</name>
    <dbReference type="NCBI Taxonomy" id="2614577"/>
    <lineage>
        <taxon>Eukaryota</taxon>
        <taxon>Fungi</taxon>
        <taxon>Dikarya</taxon>
        <taxon>Ascomycota</taxon>
        <taxon>Pezizomycotina</taxon>
        <taxon>Sordariomycetes</taxon>
        <taxon>Hypocreomycetidae</taxon>
        <taxon>Hypocreales</taxon>
        <taxon>Bionectriaceae</taxon>
        <taxon>Emericellopsis</taxon>
    </lineage>
</organism>
<protein>
    <recommendedName>
        <fullName evidence="5">EamA domain-containing protein</fullName>
    </recommendedName>
</protein>
<evidence type="ECO:0000313" key="3">
    <source>
        <dbReference type="EMBL" id="KAG9256447.1"/>
    </source>
</evidence>
<feature type="transmembrane region" description="Helical" evidence="2">
    <location>
        <begin position="128"/>
        <end position="148"/>
    </location>
</feature>
<keyword evidence="2" id="KW-1133">Transmembrane helix</keyword>
<gene>
    <name evidence="3" type="ORF">F5Z01DRAFT_735112</name>
</gene>